<feature type="chain" id="PRO_5047386256" evidence="1">
    <location>
        <begin position="26"/>
        <end position="263"/>
    </location>
</feature>
<keyword evidence="4" id="KW-1185">Reference proteome</keyword>
<dbReference type="SUPFAM" id="SSF52266">
    <property type="entry name" value="SGNH hydrolase"/>
    <property type="match status" value="1"/>
</dbReference>
<feature type="domain" description="SGNH hydrolase-type esterase" evidence="2">
    <location>
        <begin position="32"/>
        <end position="247"/>
    </location>
</feature>
<dbReference type="InterPro" id="IPR037460">
    <property type="entry name" value="SEST-like"/>
</dbReference>
<dbReference type="InterPro" id="IPR013830">
    <property type="entry name" value="SGNH_hydro"/>
</dbReference>
<reference evidence="3 4" key="1">
    <citation type="submission" date="2020-03" db="EMBL/GenBank/DDBJ databases">
        <title>Sequencing the genomes of 1000 actinobacteria strains.</title>
        <authorList>
            <person name="Klenk H.-P."/>
        </authorList>
    </citation>
    <scope>NUCLEOTIDE SEQUENCE [LARGE SCALE GENOMIC DNA]</scope>
    <source>
        <strain evidence="3 4">DSM 45668</strain>
    </source>
</reference>
<dbReference type="Gene3D" id="3.40.50.1110">
    <property type="entry name" value="SGNH hydrolase"/>
    <property type="match status" value="1"/>
</dbReference>
<dbReference type="Proteomes" id="UP000754495">
    <property type="component" value="Unassembled WGS sequence"/>
</dbReference>
<gene>
    <name evidence="3" type="ORF">FHX46_001288</name>
</gene>
<evidence type="ECO:0000256" key="1">
    <source>
        <dbReference type="SAM" id="SignalP"/>
    </source>
</evidence>
<comment type="caution">
    <text evidence="3">The sequence shown here is derived from an EMBL/GenBank/DDBJ whole genome shotgun (WGS) entry which is preliminary data.</text>
</comment>
<dbReference type="Pfam" id="PF13472">
    <property type="entry name" value="Lipase_GDSL_2"/>
    <property type="match status" value="1"/>
</dbReference>
<dbReference type="PANTHER" id="PTHR37981:SF1">
    <property type="entry name" value="SGNH HYDROLASE-TYPE ESTERASE DOMAIN-CONTAINING PROTEIN"/>
    <property type="match status" value="1"/>
</dbReference>
<dbReference type="EMBL" id="JAANOU010000001">
    <property type="protein sequence ID" value="NIH78758.1"/>
    <property type="molecule type" value="Genomic_DNA"/>
</dbReference>
<accession>A0ABX0SPE1</accession>
<dbReference type="RefSeq" id="WP_167111533.1">
    <property type="nucleotide sequence ID" value="NZ_JAANOU010000001.1"/>
</dbReference>
<evidence type="ECO:0000313" key="3">
    <source>
        <dbReference type="EMBL" id="NIH78758.1"/>
    </source>
</evidence>
<feature type="signal peptide" evidence="1">
    <location>
        <begin position="1"/>
        <end position="25"/>
    </location>
</feature>
<keyword evidence="1" id="KW-0732">Signal</keyword>
<proteinExistence type="predicted"/>
<sequence length="263" mass="27136">MLRTLAVAAVAALTAIGLNWGIAGADTLDYVALGDSYSSGVGAGSYLDSSSCKRSSNAYPELYARRTSASLDFRACSGAKTSDVVAKQVGALSPGTDLVTISVGGNDAGFASVMQDCILGGDSGCRTAIDNAKAFVAGTLPGLLDKTYGEIRSRAPEAKVVVLGYPHFYKIGGSCSVGLSDTSRGYVNSGADALDSVIEKEASEAGFAFVDVRPAFTGHEICSGASWLHSLTYPVDESYHPTATGQAQGYYPALVAAMRDLRV</sequence>
<evidence type="ECO:0000313" key="4">
    <source>
        <dbReference type="Proteomes" id="UP000754495"/>
    </source>
</evidence>
<protein>
    <submittedName>
        <fullName evidence="3">Lysophospholipase L1-like esterase</fullName>
    </submittedName>
</protein>
<dbReference type="PANTHER" id="PTHR37981">
    <property type="entry name" value="LIPASE 2"/>
    <property type="match status" value="1"/>
</dbReference>
<evidence type="ECO:0000259" key="2">
    <source>
        <dbReference type="Pfam" id="PF13472"/>
    </source>
</evidence>
<organism evidence="3 4">
    <name type="scientific">Amycolatopsis viridis</name>
    <dbReference type="NCBI Taxonomy" id="185678"/>
    <lineage>
        <taxon>Bacteria</taxon>
        <taxon>Bacillati</taxon>
        <taxon>Actinomycetota</taxon>
        <taxon>Actinomycetes</taxon>
        <taxon>Pseudonocardiales</taxon>
        <taxon>Pseudonocardiaceae</taxon>
        <taxon>Amycolatopsis</taxon>
    </lineage>
</organism>
<name>A0ABX0SPE1_9PSEU</name>
<dbReference type="InterPro" id="IPR036514">
    <property type="entry name" value="SGNH_hydro_sf"/>
</dbReference>
<dbReference type="CDD" id="cd01823">
    <property type="entry name" value="SEST_like"/>
    <property type="match status" value="1"/>
</dbReference>